<dbReference type="PANTHER" id="PTHR32071:SF35">
    <property type="entry name" value="ANAEROBIC NITRIC OXIDE REDUCTASE TRANSCRIPTION REGULATOR NORR"/>
    <property type="match status" value="1"/>
</dbReference>
<dbReference type="PROSITE" id="PS00675">
    <property type="entry name" value="SIGMA54_INTERACT_1"/>
    <property type="match status" value="1"/>
</dbReference>
<dbReference type="PROSITE" id="PS50045">
    <property type="entry name" value="SIGMA54_INTERACT_4"/>
    <property type="match status" value="1"/>
</dbReference>
<dbReference type="InterPro" id="IPR058031">
    <property type="entry name" value="AAA_lid_NorR"/>
</dbReference>
<dbReference type="GO" id="GO:0043565">
    <property type="term" value="F:sequence-specific DNA binding"/>
    <property type="evidence" value="ECO:0007669"/>
    <property type="project" value="InterPro"/>
</dbReference>
<dbReference type="CDD" id="cd00009">
    <property type="entry name" value="AAA"/>
    <property type="match status" value="1"/>
</dbReference>
<evidence type="ECO:0000256" key="1">
    <source>
        <dbReference type="ARBA" id="ARBA00022741"/>
    </source>
</evidence>
<accession>A0A368XX32</accession>
<dbReference type="Proteomes" id="UP000252884">
    <property type="component" value="Unassembled WGS sequence"/>
</dbReference>
<dbReference type="Pfam" id="PF01590">
    <property type="entry name" value="GAF"/>
    <property type="match status" value="1"/>
</dbReference>
<dbReference type="InterPro" id="IPR025662">
    <property type="entry name" value="Sigma_54_int_dom_ATP-bd_1"/>
</dbReference>
<reference evidence="8 9" key="1">
    <citation type="submission" date="2018-07" db="EMBL/GenBank/DDBJ databases">
        <title>Genomic Encyclopedia of Type Strains, Phase IV (KMG-IV): sequencing the most valuable type-strain genomes for metagenomic binning, comparative biology and taxonomic classification.</title>
        <authorList>
            <person name="Goeker M."/>
        </authorList>
    </citation>
    <scope>NUCLEOTIDE SEQUENCE [LARGE SCALE GENOMIC DNA]</scope>
    <source>
        <strain evidence="8 9">DSM 21634</strain>
    </source>
</reference>
<dbReference type="InterPro" id="IPR025944">
    <property type="entry name" value="Sigma_54_int_dom_CS"/>
</dbReference>
<evidence type="ECO:0000313" key="9">
    <source>
        <dbReference type="Proteomes" id="UP000252884"/>
    </source>
</evidence>
<dbReference type="SMART" id="SM00382">
    <property type="entry name" value="AAA"/>
    <property type="match status" value="1"/>
</dbReference>
<proteinExistence type="predicted"/>
<evidence type="ECO:0000256" key="5">
    <source>
        <dbReference type="ARBA" id="ARBA00023163"/>
    </source>
</evidence>
<organism evidence="8 9">
    <name type="scientific">Pseudorhodoferax soli</name>
    <dbReference type="NCBI Taxonomy" id="545864"/>
    <lineage>
        <taxon>Bacteria</taxon>
        <taxon>Pseudomonadati</taxon>
        <taxon>Pseudomonadota</taxon>
        <taxon>Betaproteobacteria</taxon>
        <taxon>Burkholderiales</taxon>
        <taxon>Comamonadaceae</taxon>
    </lineage>
</organism>
<keyword evidence="6" id="KW-0175">Coiled coil</keyword>
<evidence type="ECO:0000256" key="4">
    <source>
        <dbReference type="ARBA" id="ARBA00023125"/>
    </source>
</evidence>
<dbReference type="EMBL" id="QPJK01000004">
    <property type="protein sequence ID" value="RCW71686.1"/>
    <property type="molecule type" value="Genomic_DNA"/>
</dbReference>
<dbReference type="InterPro" id="IPR009057">
    <property type="entry name" value="Homeodomain-like_sf"/>
</dbReference>
<evidence type="ECO:0000259" key="7">
    <source>
        <dbReference type="PROSITE" id="PS50045"/>
    </source>
</evidence>
<dbReference type="PANTHER" id="PTHR32071">
    <property type="entry name" value="TRANSCRIPTIONAL REGULATORY PROTEIN"/>
    <property type="match status" value="1"/>
</dbReference>
<evidence type="ECO:0000256" key="2">
    <source>
        <dbReference type="ARBA" id="ARBA00022840"/>
    </source>
</evidence>
<dbReference type="FunFam" id="3.40.50.300:FF:000006">
    <property type="entry name" value="DNA-binding transcriptional regulator NtrC"/>
    <property type="match status" value="1"/>
</dbReference>
<dbReference type="PROSITE" id="PS00676">
    <property type="entry name" value="SIGMA54_INTERACT_2"/>
    <property type="match status" value="1"/>
</dbReference>
<keyword evidence="9" id="KW-1185">Reference proteome</keyword>
<dbReference type="PROSITE" id="PS00688">
    <property type="entry name" value="SIGMA54_INTERACT_3"/>
    <property type="match status" value="1"/>
</dbReference>
<comment type="caution">
    <text evidence="8">The sequence shown here is derived from an EMBL/GenBank/DDBJ whole genome shotgun (WGS) entry which is preliminary data.</text>
</comment>
<dbReference type="SMART" id="SM00065">
    <property type="entry name" value="GAF"/>
    <property type="match status" value="1"/>
</dbReference>
<evidence type="ECO:0000313" key="8">
    <source>
        <dbReference type="EMBL" id="RCW71686.1"/>
    </source>
</evidence>
<dbReference type="InterPro" id="IPR003593">
    <property type="entry name" value="AAA+_ATPase"/>
</dbReference>
<sequence length="547" mass="58442">MMTPQSLLAAMLPLVADLARQIPPSERYRRLLDAVRRLLPADAVALLRLDGDALVPLAVDGLAPDTLGRRFLVGQHPRLQALLQAEEPLRFAPDCGLPDPYDGLVEHVHGHLPVHDCMGCALRVQDRTWGLMTLDALALSRFEAVDMQTLQSLADLAAATVAAAERMDDLALRAEEAQRRAEQYRRAAGRERTRRLVGRSAAHRALLREIALVGPSDLTVLVGGETGVGKELVVQALHAASPRAARPLVSLNCAALPENLVESELFGHVRGAFSGAVAERQGKFELADGGTLFLDEVGELPLAVQAKLLRVLQNGQLQRLGSDREHRVDVRLVAATNRDLAAEVRAGRFRADLYHRLGAYPLAVPPLRERGRDVLLLAGAFLEEQRASLGLGNVRLDAQAQQALLAHAWPGNVRELEHVLARAALRALGRHGQRPRVLSVDAEDLGLPHAPAASHAAAAAPAAPATPAAPAAAVAVAGQPLRLQVASFERLAIEQALAAQHGNWAAAARALEMDRANLVRLARRLGLAVPARNGRPGAGPGPAGPER</sequence>
<dbReference type="AlphaFoldDB" id="A0A368XX32"/>
<dbReference type="SUPFAM" id="SSF52540">
    <property type="entry name" value="P-loop containing nucleoside triphosphate hydrolases"/>
    <property type="match status" value="1"/>
</dbReference>
<dbReference type="Pfam" id="PF25601">
    <property type="entry name" value="AAA_lid_14"/>
    <property type="match status" value="1"/>
</dbReference>
<dbReference type="Pfam" id="PF00158">
    <property type="entry name" value="Sigma54_activat"/>
    <property type="match status" value="1"/>
</dbReference>
<keyword evidence="5" id="KW-0804">Transcription</keyword>
<keyword evidence="2" id="KW-0067">ATP-binding</keyword>
<dbReference type="Gene3D" id="3.30.450.40">
    <property type="match status" value="1"/>
</dbReference>
<dbReference type="NCBIfam" id="NF003451">
    <property type="entry name" value="PRK05022.1"/>
    <property type="match status" value="1"/>
</dbReference>
<keyword evidence="4" id="KW-0238">DNA-binding</keyword>
<dbReference type="InterPro" id="IPR029016">
    <property type="entry name" value="GAF-like_dom_sf"/>
</dbReference>
<evidence type="ECO:0000256" key="6">
    <source>
        <dbReference type="SAM" id="Coils"/>
    </source>
</evidence>
<dbReference type="InterPro" id="IPR003018">
    <property type="entry name" value="GAF"/>
</dbReference>
<dbReference type="Gene3D" id="1.10.10.60">
    <property type="entry name" value="Homeodomain-like"/>
    <property type="match status" value="1"/>
</dbReference>
<protein>
    <submittedName>
        <fullName evidence="8">Anaerobic nitric oxide reductase transcription regulator</fullName>
    </submittedName>
</protein>
<feature type="domain" description="Sigma-54 factor interaction" evidence="7">
    <location>
        <begin position="196"/>
        <end position="425"/>
    </location>
</feature>
<feature type="coiled-coil region" evidence="6">
    <location>
        <begin position="167"/>
        <end position="194"/>
    </location>
</feature>
<keyword evidence="3" id="KW-0805">Transcription regulation</keyword>
<dbReference type="InterPro" id="IPR025943">
    <property type="entry name" value="Sigma_54_int_dom_ATP-bd_2"/>
</dbReference>
<evidence type="ECO:0000256" key="3">
    <source>
        <dbReference type="ARBA" id="ARBA00023015"/>
    </source>
</evidence>
<dbReference type="InterPro" id="IPR002078">
    <property type="entry name" value="Sigma_54_int"/>
</dbReference>
<dbReference type="InterPro" id="IPR027417">
    <property type="entry name" value="P-loop_NTPase"/>
</dbReference>
<dbReference type="Gene3D" id="1.10.8.60">
    <property type="match status" value="1"/>
</dbReference>
<gene>
    <name evidence="8" type="ORF">DES41_104506</name>
</gene>
<dbReference type="GO" id="GO:0006355">
    <property type="term" value="P:regulation of DNA-templated transcription"/>
    <property type="evidence" value="ECO:0007669"/>
    <property type="project" value="InterPro"/>
</dbReference>
<name>A0A368XX32_9BURK</name>
<dbReference type="Gene3D" id="3.40.50.300">
    <property type="entry name" value="P-loop containing nucleotide triphosphate hydrolases"/>
    <property type="match status" value="1"/>
</dbReference>
<dbReference type="SUPFAM" id="SSF46689">
    <property type="entry name" value="Homeodomain-like"/>
    <property type="match status" value="1"/>
</dbReference>
<dbReference type="SUPFAM" id="SSF55781">
    <property type="entry name" value="GAF domain-like"/>
    <property type="match status" value="1"/>
</dbReference>
<dbReference type="GO" id="GO:0005524">
    <property type="term" value="F:ATP binding"/>
    <property type="evidence" value="ECO:0007669"/>
    <property type="project" value="UniProtKB-KW"/>
</dbReference>
<keyword evidence="1" id="KW-0547">Nucleotide-binding</keyword>